<name>A0A371ESV8_MUCPR</name>
<accession>A0A371ESV8</accession>
<protein>
    <submittedName>
        <fullName evidence="2">Uncharacterized protein</fullName>
    </submittedName>
</protein>
<feature type="non-terminal residue" evidence="2">
    <location>
        <position position="114"/>
    </location>
</feature>
<gene>
    <name evidence="2" type="ORF">CR513_51813</name>
</gene>
<feature type="compositionally biased region" description="Polar residues" evidence="1">
    <location>
        <begin position="19"/>
        <end position="37"/>
    </location>
</feature>
<sequence length="114" mass="13041">MFPFKSSQESMTDIPMLSESVSPSVDQTNKSNQCNLSSRDRQGPIPYLFHQQSPTRRKSKILEDRKDNIHLGNHGPKLRPYFQSHKMGHVKAQVLADFITELASIEKEDEANNE</sequence>
<comment type="caution">
    <text evidence="2">The sequence shown here is derived from an EMBL/GenBank/DDBJ whole genome shotgun (WGS) entry which is preliminary data.</text>
</comment>
<proteinExistence type="predicted"/>
<feature type="region of interest" description="Disordered" evidence="1">
    <location>
        <begin position="1"/>
        <end position="77"/>
    </location>
</feature>
<evidence type="ECO:0000313" key="2">
    <source>
        <dbReference type="EMBL" id="RDX69113.1"/>
    </source>
</evidence>
<keyword evidence="3" id="KW-1185">Reference proteome</keyword>
<dbReference type="AlphaFoldDB" id="A0A371ESV8"/>
<feature type="compositionally biased region" description="Polar residues" evidence="1">
    <location>
        <begin position="1"/>
        <end position="11"/>
    </location>
</feature>
<organism evidence="2 3">
    <name type="scientific">Mucuna pruriens</name>
    <name type="common">Velvet bean</name>
    <name type="synonym">Dolichos pruriens</name>
    <dbReference type="NCBI Taxonomy" id="157652"/>
    <lineage>
        <taxon>Eukaryota</taxon>
        <taxon>Viridiplantae</taxon>
        <taxon>Streptophyta</taxon>
        <taxon>Embryophyta</taxon>
        <taxon>Tracheophyta</taxon>
        <taxon>Spermatophyta</taxon>
        <taxon>Magnoliopsida</taxon>
        <taxon>eudicotyledons</taxon>
        <taxon>Gunneridae</taxon>
        <taxon>Pentapetalae</taxon>
        <taxon>rosids</taxon>
        <taxon>fabids</taxon>
        <taxon>Fabales</taxon>
        <taxon>Fabaceae</taxon>
        <taxon>Papilionoideae</taxon>
        <taxon>50 kb inversion clade</taxon>
        <taxon>NPAAA clade</taxon>
        <taxon>indigoferoid/millettioid clade</taxon>
        <taxon>Phaseoleae</taxon>
        <taxon>Mucuna</taxon>
    </lineage>
</organism>
<evidence type="ECO:0000256" key="1">
    <source>
        <dbReference type="SAM" id="MobiDB-lite"/>
    </source>
</evidence>
<evidence type="ECO:0000313" key="3">
    <source>
        <dbReference type="Proteomes" id="UP000257109"/>
    </source>
</evidence>
<reference evidence="2" key="1">
    <citation type="submission" date="2018-05" db="EMBL/GenBank/DDBJ databases">
        <title>Draft genome of Mucuna pruriens seed.</title>
        <authorList>
            <person name="Nnadi N.E."/>
            <person name="Vos R."/>
            <person name="Hasami M.H."/>
            <person name="Devisetty U.K."/>
            <person name="Aguiy J.C."/>
        </authorList>
    </citation>
    <scope>NUCLEOTIDE SEQUENCE [LARGE SCALE GENOMIC DNA]</scope>
    <source>
        <strain evidence="2">JCA_2017</strain>
    </source>
</reference>
<feature type="compositionally biased region" description="Basic and acidic residues" evidence="1">
    <location>
        <begin position="60"/>
        <end position="69"/>
    </location>
</feature>
<dbReference type="Proteomes" id="UP000257109">
    <property type="component" value="Unassembled WGS sequence"/>
</dbReference>
<dbReference type="EMBL" id="QJKJ01012250">
    <property type="protein sequence ID" value="RDX69113.1"/>
    <property type="molecule type" value="Genomic_DNA"/>
</dbReference>